<reference evidence="4" key="2">
    <citation type="submission" date="2022-03" db="EMBL/GenBank/DDBJ databases">
        <title>Draft title - Genomic analysis of global carrot germplasm unveils the trajectory of domestication and the origin of high carotenoid orange carrot.</title>
        <authorList>
            <person name="Iorizzo M."/>
            <person name="Ellison S."/>
            <person name="Senalik D."/>
            <person name="Macko-Podgorni A."/>
            <person name="Grzebelus D."/>
            <person name="Bostan H."/>
            <person name="Rolling W."/>
            <person name="Curaba J."/>
            <person name="Simon P."/>
        </authorList>
    </citation>
    <scope>NUCLEOTIDE SEQUENCE</scope>
    <source>
        <tissue evidence="4">Leaf</tissue>
    </source>
</reference>
<evidence type="ECO:0000313" key="3">
    <source>
        <dbReference type="EMBL" id="KZM95656.1"/>
    </source>
</evidence>
<dbReference type="AlphaFoldDB" id="A0A161XV48"/>
<reference evidence="3" key="1">
    <citation type="journal article" date="2016" name="Nat. Genet.">
        <title>A high-quality carrot genome assembly provides new insights into carotenoid accumulation and asterid genome evolution.</title>
        <authorList>
            <person name="Iorizzo M."/>
            <person name="Ellison S."/>
            <person name="Senalik D."/>
            <person name="Zeng P."/>
            <person name="Satapoomin P."/>
            <person name="Huang J."/>
            <person name="Bowman M."/>
            <person name="Iovene M."/>
            <person name="Sanseverino W."/>
            <person name="Cavagnaro P."/>
            <person name="Yildiz M."/>
            <person name="Macko-Podgorni A."/>
            <person name="Moranska E."/>
            <person name="Grzebelus E."/>
            <person name="Grzebelus D."/>
            <person name="Ashrafi H."/>
            <person name="Zheng Z."/>
            <person name="Cheng S."/>
            <person name="Spooner D."/>
            <person name="Van Deynze A."/>
            <person name="Simon P."/>
        </authorList>
    </citation>
    <scope>NUCLEOTIDE SEQUENCE [LARGE SCALE GENOMIC DNA]</scope>
    <source>
        <tissue evidence="3">Leaf</tissue>
    </source>
</reference>
<evidence type="ECO:0000256" key="1">
    <source>
        <dbReference type="SAM" id="MobiDB-lite"/>
    </source>
</evidence>
<dbReference type="OrthoDB" id="1746344at2759"/>
<gene>
    <name evidence="3" type="ORF">DCAR_018898</name>
    <name evidence="4" type="ORF">DCAR_0521615</name>
</gene>
<dbReference type="PANTHER" id="PTHR46250:SF18">
    <property type="entry name" value="MYB_SANT-LIKE DOMAIN-CONTAINING PROTEIN"/>
    <property type="match status" value="1"/>
</dbReference>
<accession>A0A161XV48</accession>
<organism evidence="3">
    <name type="scientific">Daucus carota subsp. sativus</name>
    <name type="common">Carrot</name>
    <dbReference type="NCBI Taxonomy" id="79200"/>
    <lineage>
        <taxon>Eukaryota</taxon>
        <taxon>Viridiplantae</taxon>
        <taxon>Streptophyta</taxon>
        <taxon>Embryophyta</taxon>
        <taxon>Tracheophyta</taxon>
        <taxon>Spermatophyta</taxon>
        <taxon>Magnoliopsida</taxon>
        <taxon>eudicotyledons</taxon>
        <taxon>Gunneridae</taxon>
        <taxon>Pentapetalae</taxon>
        <taxon>asterids</taxon>
        <taxon>campanulids</taxon>
        <taxon>Apiales</taxon>
        <taxon>Apiaceae</taxon>
        <taxon>Apioideae</taxon>
        <taxon>Scandiceae</taxon>
        <taxon>Daucinae</taxon>
        <taxon>Daucus</taxon>
        <taxon>Daucus sect. Daucus</taxon>
    </lineage>
</organism>
<dbReference type="InterPro" id="IPR024752">
    <property type="entry name" value="Myb/SANT-like_dom"/>
</dbReference>
<dbReference type="EMBL" id="LNRQ01000005">
    <property type="protein sequence ID" value="KZM95656.1"/>
    <property type="molecule type" value="Genomic_DNA"/>
</dbReference>
<feature type="domain" description="Myb/SANT-like" evidence="2">
    <location>
        <begin position="20"/>
        <end position="116"/>
    </location>
</feature>
<feature type="region of interest" description="Disordered" evidence="1">
    <location>
        <begin position="167"/>
        <end position="202"/>
    </location>
</feature>
<protein>
    <recommendedName>
        <fullName evidence="2">Myb/SANT-like domain-containing protein</fullName>
    </recommendedName>
</protein>
<evidence type="ECO:0000313" key="4">
    <source>
        <dbReference type="EMBL" id="WOH02226.1"/>
    </source>
</evidence>
<dbReference type="OMA" id="SHENTNP"/>
<evidence type="ECO:0000313" key="5">
    <source>
        <dbReference type="Proteomes" id="UP000077755"/>
    </source>
</evidence>
<dbReference type="Pfam" id="PF12776">
    <property type="entry name" value="Myb_DNA-bind_3"/>
    <property type="match status" value="1"/>
</dbReference>
<sequence length="306" mass="34487">MTSDGKQAANEKNSTIGNVRWRNTEDATLVKALMRLIEDGGWRAENGQLKSGAYGKLEKIMEDIQPGCGMKARPHIESRVRLWRKQYFAIEEMRGPNCSGFGWNELDKSITCEKSIFEDWLKSHPNAKGLRNKSFPYYDELSQVFGKDRANGECVESPADAVEEIANEEENTPQQSEHQKENTEDEVSPRIDVQSADTNSRANKRLKADSLEIVKELTFGLQKISNVMETGNENIAKLTSCFQHESDGAKKRSLVNSELMKVAGLTAEEIIKAGRKIALDPLETDYFFSLPEDFRSTYVQALLLPD</sequence>
<dbReference type="PANTHER" id="PTHR46250">
    <property type="entry name" value="MYB/SANT-LIKE DNA-BINDING DOMAIN PROTEIN-RELATED"/>
    <property type="match status" value="1"/>
</dbReference>
<keyword evidence="5" id="KW-1185">Reference proteome</keyword>
<name>A0A161XV48_DAUCS</name>
<dbReference type="KEGG" id="dcr:108221743"/>
<dbReference type="Gramene" id="KZM95656">
    <property type="protein sequence ID" value="KZM95656"/>
    <property type="gene ID" value="DCAR_018898"/>
</dbReference>
<evidence type="ECO:0000259" key="2">
    <source>
        <dbReference type="Pfam" id="PF12776"/>
    </source>
</evidence>
<dbReference type="Proteomes" id="UP000077755">
    <property type="component" value="Chromosome 5"/>
</dbReference>
<proteinExistence type="predicted"/>
<dbReference type="EMBL" id="CP093347">
    <property type="protein sequence ID" value="WOH02226.1"/>
    <property type="molecule type" value="Genomic_DNA"/>
</dbReference>